<dbReference type="InterPro" id="IPR036663">
    <property type="entry name" value="Fumarylacetoacetase_C_sf"/>
</dbReference>
<feature type="domain" description="Fumarylacetoacetase N-terminal" evidence="2">
    <location>
        <begin position="1"/>
        <end position="78"/>
    </location>
</feature>
<dbReference type="InterPro" id="IPR011234">
    <property type="entry name" value="Fumarylacetoacetase-like_C"/>
</dbReference>
<dbReference type="GO" id="GO:0016787">
    <property type="term" value="F:hydrolase activity"/>
    <property type="evidence" value="ECO:0007669"/>
    <property type="project" value="UniProtKB-KW"/>
</dbReference>
<reference evidence="3 4" key="1">
    <citation type="submission" date="2018-06" db="EMBL/GenBank/DDBJ databases">
        <title>Genomic Encyclopedia of Type Strains, Phase III (KMG-III): the genomes of soil and plant-associated and newly described type strains.</title>
        <authorList>
            <person name="Whitman W."/>
        </authorList>
    </citation>
    <scope>NUCLEOTIDE SEQUENCE [LARGE SCALE GENOMIC DNA]</scope>
    <source>
        <strain evidence="3 4">CECT 7732</strain>
    </source>
</reference>
<dbReference type="EMBL" id="QNRF01000003">
    <property type="protein sequence ID" value="RBO84026.1"/>
    <property type="molecule type" value="Genomic_DNA"/>
</dbReference>
<sequence>MKFATMKNDLKDGGLLLVSRDLSKAFSLDAIAPTMQHLLDHWQSLMPVMQPIYEALNNGELEASFDFYSEQMMAPLPRTYQWCDGSAFLNHGELVQKAFSLPPQEDFDTIPLMYQGASDCFLGANDPIELPDERHGIDFEGEFAVVVEEVPMGCSVEQALSHIRLIMLVNDVSLRGFIQREIKGGFGFLQAKPSSSFSPVAVTPDELGDQWCDGRVCLPLSVTWNGQWFGNANGDEMNFTFGELIAHAALTRKLTTGTIIGSGTVSNKETARGSSCIAEKRALEMITTGQAQTDFMKFGDRIRMEAFNGSAESIFGAIDQIVIQGGTNLAD</sequence>
<evidence type="ECO:0000313" key="3">
    <source>
        <dbReference type="EMBL" id="RBO84026.1"/>
    </source>
</evidence>
<gene>
    <name evidence="3" type="ORF">DFP76_103300</name>
</gene>
<dbReference type="PANTHER" id="PTHR43211:SF1">
    <property type="entry name" value="BLL6422 PROTEIN"/>
    <property type="match status" value="1"/>
</dbReference>
<organism evidence="3 4">
    <name type="scientific">Marinomonas aquiplantarum</name>
    <dbReference type="NCBI Taxonomy" id="491951"/>
    <lineage>
        <taxon>Bacteria</taxon>
        <taxon>Pseudomonadati</taxon>
        <taxon>Pseudomonadota</taxon>
        <taxon>Gammaproteobacteria</taxon>
        <taxon>Oceanospirillales</taxon>
        <taxon>Oceanospirillaceae</taxon>
        <taxon>Marinomonas</taxon>
    </lineage>
</organism>
<dbReference type="Gene3D" id="3.90.850.10">
    <property type="entry name" value="Fumarylacetoacetase-like, C-terminal domain"/>
    <property type="match status" value="1"/>
</dbReference>
<keyword evidence="3" id="KW-0378">Hydrolase</keyword>
<dbReference type="SUPFAM" id="SSF56529">
    <property type="entry name" value="FAH"/>
    <property type="match status" value="1"/>
</dbReference>
<dbReference type="Proteomes" id="UP000252086">
    <property type="component" value="Unassembled WGS sequence"/>
</dbReference>
<dbReference type="OrthoDB" id="9775905at2"/>
<name>A0A366D255_9GAMM</name>
<dbReference type="InterPro" id="IPR041072">
    <property type="entry name" value="FAA_hydro_N"/>
</dbReference>
<proteinExistence type="predicted"/>
<evidence type="ECO:0000259" key="1">
    <source>
        <dbReference type="Pfam" id="PF01557"/>
    </source>
</evidence>
<accession>A0A366D255</accession>
<comment type="caution">
    <text evidence="3">The sequence shown here is derived from an EMBL/GenBank/DDBJ whole genome shotgun (WGS) entry which is preliminary data.</text>
</comment>
<dbReference type="PANTHER" id="PTHR43211">
    <property type="entry name" value="FUMARYLACETOACETATE HYDROLASE"/>
    <property type="match status" value="1"/>
</dbReference>
<keyword evidence="4" id="KW-1185">Reference proteome</keyword>
<evidence type="ECO:0000313" key="4">
    <source>
        <dbReference type="Proteomes" id="UP000252086"/>
    </source>
</evidence>
<dbReference type="AlphaFoldDB" id="A0A366D255"/>
<dbReference type="Pfam" id="PF01557">
    <property type="entry name" value="FAA_hydrolase"/>
    <property type="match status" value="1"/>
</dbReference>
<evidence type="ECO:0000259" key="2">
    <source>
        <dbReference type="Pfam" id="PF18288"/>
    </source>
</evidence>
<dbReference type="Pfam" id="PF18288">
    <property type="entry name" value="FAA_hydro_N_2"/>
    <property type="match status" value="1"/>
</dbReference>
<feature type="domain" description="Fumarylacetoacetase-like C-terminal" evidence="1">
    <location>
        <begin position="82"/>
        <end position="306"/>
    </location>
</feature>
<dbReference type="RefSeq" id="WP_113874152.1">
    <property type="nucleotide sequence ID" value="NZ_QNRF01000003.1"/>
</dbReference>
<protein>
    <submittedName>
        <fullName evidence="3">Fumarylacetoacetate (FAA) hydrolase</fullName>
    </submittedName>
</protein>